<sequence>MMEGDHDRNSFWKKNIKNVPGRPSPKREARSNSSSSKTKPQGSTSFQDFQASVSDAWDLEDDEFCTGLKNTKISKKVSQSAALNVLNTHRSSTETRKSSNENLSDTSTTQIIIPHAELVRISRIPGRPLQMHCANPPQEEDSESKLERFEVILANTLTLQDLCKLSWSGIPVKVRGITWRLLSGYLPTNLERRDGVLERKRQDYWTLVEKYYYAEHDEINRDIQHQISIDVPRMNPTIVLFQQKTVQIMFERILFIWSSRRPASGYVQGINDLVTPFFVVFLQEFIPDNKPFETFTIDKLSEEQRKIIEADSFWCLSKFVDGIQDNYIFAQIGIQKKVLQLEELIRRVDETLHKHLKQHNVSYLQFSFRWLNNLLTRELPLRCTIRLWDTYLSENDCFPTFQLYVCAAFLLYWKDDLMRQRDFQGLLLLLQNLPTQSWTSSQISLLVAEAYKLKVMFADAPNHLACNES</sequence>
<comment type="function">
    <text evidence="2">May act as a GTPase-activating protein for Rab family protein(s).</text>
</comment>
<gene>
    <name evidence="5" type="ORF">CEUTPL_LOCUS7978</name>
</gene>
<organism evidence="5 6">
    <name type="scientific">Ceutorhynchus assimilis</name>
    <name type="common">cabbage seed weevil</name>
    <dbReference type="NCBI Taxonomy" id="467358"/>
    <lineage>
        <taxon>Eukaryota</taxon>
        <taxon>Metazoa</taxon>
        <taxon>Ecdysozoa</taxon>
        <taxon>Arthropoda</taxon>
        <taxon>Hexapoda</taxon>
        <taxon>Insecta</taxon>
        <taxon>Pterygota</taxon>
        <taxon>Neoptera</taxon>
        <taxon>Endopterygota</taxon>
        <taxon>Coleoptera</taxon>
        <taxon>Polyphaga</taxon>
        <taxon>Cucujiformia</taxon>
        <taxon>Curculionidae</taxon>
        <taxon>Ceutorhynchinae</taxon>
        <taxon>Ceutorhynchus</taxon>
    </lineage>
</organism>
<keyword evidence="6" id="KW-1185">Reference proteome</keyword>
<feature type="compositionally biased region" description="Polar residues" evidence="3">
    <location>
        <begin position="31"/>
        <end position="49"/>
    </location>
</feature>
<evidence type="ECO:0000256" key="2">
    <source>
        <dbReference type="ARBA" id="ARBA00043879"/>
    </source>
</evidence>
<protein>
    <recommendedName>
        <fullName evidence="4">Rab-GAP TBC domain-containing protein</fullName>
    </recommendedName>
</protein>
<dbReference type="FunFam" id="1.10.472.80:FF:000001">
    <property type="entry name" value="TBC1 domain family member 22B"/>
    <property type="match status" value="1"/>
</dbReference>
<dbReference type="SUPFAM" id="SSF47923">
    <property type="entry name" value="Ypt/Rab-GAP domain of gyp1p"/>
    <property type="match status" value="2"/>
</dbReference>
<dbReference type="EMBL" id="OU892280">
    <property type="protein sequence ID" value="CAG9767413.1"/>
    <property type="molecule type" value="Genomic_DNA"/>
</dbReference>
<reference evidence="5" key="1">
    <citation type="submission" date="2022-01" db="EMBL/GenBank/DDBJ databases">
        <authorList>
            <person name="King R."/>
        </authorList>
    </citation>
    <scope>NUCLEOTIDE SEQUENCE</scope>
</reference>
<evidence type="ECO:0000313" key="6">
    <source>
        <dbReference type="Proteomes" id="UP001152799"/>
    </source>
</evidence>
<evidence type="ECO:0000256" key="3">
    <source>
        <dbReference type="SAM" id="MobiDB-lite"/>
    </source>
</evidence>
<feature type="compositionally biased region" description="Basic and acidic residues" evidence="3">
    <location>
        <begin position="1"/>
        <end position="10"/>
    </location>
</feature>
<name>A0A9N9MLY9_9CUCU</name>
<dbReference type="SMART" id="SM00164">
    <property type="entry name" value="TBC"/>
    <property type="match status" value="1"/>
</dbReference>
<dbReference type="InterPro" id="IPR035969">
    <property type="entry name" value="Rab-GAP_TBC_sf"/>
</dbReference>
<dbReference type="Gene3D" id="1.10.472.80">
    <property type="entry name" value="Ypt/Rab-GAP domain of gyp1p, domain 3"/>
    <property type="match status" value="1"/>
</dbReference>
<dbReference type="Pfam" id="PF00566">
    <property type="entry name" value="RabGAP-TBC"/>
    <property type="match status" value="1"/>
</dbReference>
<feature type="domain" description="Rab-GAP TBC" evidence="4">
    <location>
        <begin position="169"/>
        <end position="395"/>
    </location>
</feature>
<dbReference type="PROSITE" id="PS50086">
    <property type="entry name" value="TBC_RABGAP"/>
    <property type="match status" value="1"/>
</dbReference>
<dbReference type="Gene3D" id="1.10.8.270">
    <property type="entry name" value="putative rabgap domain of human tbc1 domain family member 14 like domains"/>
    <property type="match status" value="1"/>
</dbReference>
<dbReference type="Proteomes" id="UP001152799">
    <property type="component" value="Chromosome 4"/>
</dbReference>
<evidence type="ECO:0000256" key="1">
    <source>
        <dbReference type="ARBA" id="ARBA00022468"/>
    </source>
</evidence>
<feature type="region of interest" description="Disordered" evidence="3">
    <location>
        <begin position="1"/>
        <end position="49"/>
    </location>
</feature>
<dbReference type="GO" id="GO:0071889">
    <property type="term" value="F:14-3-3 protein binding"/>
    <property type="evidence" value="ECO:0007669"/>
    <property type="project" value="UniProtKB-ARBA"/>
</dbReference>
<dbReference type="FunFam" id="1.10.8.270:FF:000004">
    <property type="entry name" value="TBC1 domain family, member 22B"/>
    <property type="match status" value="1"/>
</dbReference>
<keyword evidence="1" id="KW-0343">GTPase activation</keyword>
<dbReference type="AlphaFoldDB" id="A0A9N9MLY9"/>
<feature type="region of interest" description="Disordered" evidence="3">
    <location>
        <begin position="86"/>
        <end position="107"/>
    </location>
</feature>
<dbReference type="PANTHER" id="PTHR22957">
    <property type="entry name" value="TBC1 DOMAIN FAMILY MEMBER GTPASE-ACTIVATING PROTEIN"/>
    <property type="match status" value="1"/>
</dbReference>
<accession>A0A9N9MLY9</accession>
<dbReference type="OrthoDB" id="26371at2759"/>
<proteinExistence type="predicted"/>
<dbReference type="PANTHER" id="PTHR22957:SF26">
    <property type="entry name" value="LD44506P"/>
    <property type="match status" value="1"/>
</dbReference>
<dbReference type="InterPro" id="IPR000195">
    <property type="entry name" value="Rab-GAP-TBC_dom"/>
</dbReference>
<evidence type="ECO:0000259" key="4">
    <source>
        <dbReference type="PROSITE" id="PS50086"/>
    </source>
</evidence>
<evidence type="ECO:0000313" key="5">
    <source>
        <dbReference type="EMBL" id="CAG9767413.1"/>
    </source>
</evidence>
<dbReference type="GO" id="GO:0005096">
    <property type="term" value="F:GTPase activator activity"/>
    <property type="evidence" value="ECO:0007669"/>
    <property type="project" value="UniProtKB-KW"/>
</dbReference>